<organism evidence="8 9">
    <name type="scientific">Sparus aurata</name>
    <name type="common">Gilthead sea bream</name>
    <dbReference type="NCBI Taxonomy" id="8175"/>
    <lineage>
        <taxon>Eukaryota</taxon>
        <taxon>Metazoa</taxon>
        <taxon>Chordata</taxon>
        <taxon>Craniata</taxon>
        <taxon>Vertebrata</taxon>
        <taxon>Euteleostomi</taxon>
        <taxon>Actinopterygii</taxon>
        <taxon>Neopterygii</taxon>
        <taxon>Teleostei</taxon>
        <taxon>Neoteleostei</taxon>
        <taxon>Acanthomorphata</taxon>
        <taxon>Eupercaria</taxon>
        <taxon>Spariformes</taxon>
        <taxon>Sparidae</taxon>
        <taxon>Sparus</taxon>
    </lineage>
</organism>
<evidence type="ECO:0000256" key="1">
    <source>
        <dbReference type="ARBA" id="ARBA00004479"/>
    </source>
</evidence>
<dbReference type="AlphaFoldDB" id="A0A671USH3"/>
<keyword evidence="2 6" id="KW-0812">Transmembrane</keyword>
<reference evidence="8" key="2">
    <citation type="submission" date="2025-08" db="UniProtKB">
        <authorList>
            <consortium name="Ensembl"/>
        </authorList>
    </citation>
    <scope>IDENTIFICATION</scope>
</reference>
<accession>A0A671USH3</accession>
<dbReference type="Pfam" id="PF07654">
    <property type="entry name" value="C1-set"/>
    <property type="match status" value="1"/>
</dbReference>
<evidence type="ECO:0000259" key="7">
    <source>
        <dbReference type="PROSITE" id="PS50835"/>
    </source>
</evidence>
<dbReference type="InterPro" id="IPR011162">
    <property type="entry name" value="MHC_I/II-like_Ag-recog"/>
</dbReference>
<evidence type="ECO:0000256" key="2">
    <source>
        <dbReference type="ARBA" id="ARBA00022692"/>
    </source>
</evidence>
<evidence type="ECO:0000256" key="3">
    <source>
        <dbReference type="ARBA" id="ARBA00022989"/>
    </source>
</evidence>
<name>A0A671USH3_SPAAU</name>
<keyword evidence="4" id="KW-1015">Disulfide bond</keyword>
<dbReference type="SUPFAM" id="SSF54452">
    <property type="entry name" value="MHC antigen-recognition domain"/>
    <property type="match status" value="1"/>
</dbReference>
<dbReference type="PANTHER" id="PTHR19944">
    <property type="entry name" value="MHC CLASS II-RELATED"/>
    <property type="match status" value="1"/>
</dbReference>
<evidence type="ECO:0000313" key="8">
    <source>
        <dbReference type="Ensembl" id="ENSSAUP00010015525.1"/>
    </source>
</evidence>
<sequence length="262" mass="29437">MQLSTSSNTCWLSVTDVLFGYIVGHCQFTSSDDLVYLAQVYFNKKLMGEYNSTVGKYTGYTEKASEIADGLNKNPKMLKQEKKNYEECKTFIPFILDLQTCLFFTPSVEPSVSLSSFKAVDSKHPSTLICSAYKFFPKQIRVTWLRNGKEVTSDVTSTEEMPNGGWLYQIHTVLEYTPRLGETITCKVEHASLMEPLVCDVFFSEPMPESQRNKIAVGTAGLLLGLVIFVGGLIYYKKNSSGKRNDQISLCLLPSQRACRCI</sequence>
<dbReference type="Ensembl" id="ENSSAUT00010016461.1">
    <property type="protein sequence ID" value="ENSSAUP00010015525.1"/>
    <property type="gene ID" value="ENSSAUG00010006763.1"/>
</dbReference>
<dbReference type="GeneTree" id="ENSGT00950000183127"/>
<dbReference type="GO" id="GO:0019882">
    <property type="term" value="P:antigen processing and presentation"/>
    <property type="evidence" value="ECO:0007669"/>
    <property type="project" value="InterPro"/>
</dbReference>
<feature type="domain" description="Ig-like" evidence="7">
    <location>
        <begin position="106"/>
        <end position="192"/>
    </location>
</feature>
<dbReference type="InterPro" id="IPR036179">
    <property type="entry name" value="Ig-like_dom_sf"/>
</dbReference>
<reference evidence="8" key="3">
    <citation type="submission" date="2025-09" db="UniProtKB">
        <authorList>
            <consortium name="Ensembl"/>
        </authorList>
    </citation>
    <scope>IDENTIFICATION</scope>
</reference>
<dbReference type="InterPro" id="IPR014745">
    <property type="entry name" value="MHC_II_a/b_N"/>
</dbReference>
<dbReference type="InterPro" id="IPR050160">
    <property type="entry name" value="MHC/Immunoglobulin"/>
</dbReference>
<evidence type="ECO:0000256" key="6">
    <source>
        <dbReference type="SAM" id="Phobius"/>
    </source>
</evidence>
<evidence type="ECO:0000313" key="9">
    <source>
        <dbReference type="Proteomes" id="UP000472265"/>
    </source>
</evidence>
<keyword evidence="3 6" id="KW-1133">Transmembrane helix</keyword>
<dbReference type="PANTHER" id="PTHR19944:SF99">
    <property type="entry name" value="HLA CLASS II HISTOCOMPATIBILITY ANTIGEN, DRB1 BETA CHAIN"/>
    <property type="match status" value="1"/>
</dbReference>
<dbReference type="InterPro" id="IPR007110">
    <property type="entry name" value="Ig-like_dom"/>
</dbReference>
<keyword evidence="9" id="KW-1185">Reference proteome</keyword>
<dbReference type="Proteomes" id="UP000472265">
    <property type="component" value="Chromosome 17"/>
</dbReference>
<reference evidence="8" key="1">
    <citation type="submission" date="2021-04" db="EMBL/GenBank/DDBJ databases">
        <authorList>
            <consortium name="Wellcome Sanger Institute Data Sharing"/>
        </authorList>
    </citation>
    <scope>NUCLEOTIDE SEQUENCE [LARGE SCALE GENOMIC DNA]</scope>
</reference>
<evidence type="ECO:0000256" key="4">
    <source>
        <dbReference type="ARBA" id="ARBA00023157"/>
    </source>
</evidence>
<dbReference type="InterPro" id="IPR000353">
    <property type="entry name" value="MHC_II_b_N"/>
</dbReference>
<comment type="subcellular location">
    <subcellularLocation>
        <location evidence="1">Membrane</location>
        <topology evidence="1">Single-pass type I membrane protein</topology>
    </subcellularLocation>
</comment>
<protein>
    <recommendedName>
        <fullName evidence="7">Ig-like domain-containing protein</fullName>
    </recommendedName>
</protein>
<dbReference type="SMART" id="SM00921">
    <property type="entry name" value="MHC_II_beta"/>
    <property type="match status" value="1"/>
</dbReference>
<feature type="transmembrane region" description="Helical" evidence="6">
    <location>
        <begin position="215"/>
        <end position="236"/>
    </location>
</feature>
<dbReference type="Gene3D" id="3.10.320.10">
    <property type="entry name" value="Class II Histocompatibility Antigen, M Beta Chain, Chain B, domain 1"/>
    <property type="match status" value="1"/>
</dbReference>
<dbReference type="GO" id="GO:0006955">
    <property type="term" value="P:immune response"/>
    <property type="evidence" value="ECO:0007669"/>
    <property type="project" value="InterPro"/>
</dbReference>
<dbReference type="Gene3D" id="2.60.40.10">
    <property type="entry name" value="Immunoglobulins"/>
    <property type="match status" value="1"/>
</dbReference>
<dbReference type="PROSITE" id="PS50835">
    <property type="entry name" value="IG_LIKE"/>
    <property type="match status" value="1"/>
</dbReference>
<keyword evidence="6" id="KW-0472">Membrane</keyword>
<keyword evidence="5" id="KW-0325">Glycoprotein</keyword>
<dbReference type="SMART" id="SM00407">
    <property type="entry name" value="IGc1"/>
    <property type="match status" value="1"/>
</dbReference>
<dbReference type="Pfam" id="PF00969">
    <property type="entry name" value="MHC_II_beta"/>
    <property type="match status" value="1"/>
</dbReference>
<dbReference type="InterPro" id="IPR013783">
    <property type="entry name" value="Ig-like_fold"/>
</dbReference>
<evidence type="ECO:0000256" key="5">
    <source>
        <dbReference type="ARBA" id="ARBA00023180"/>
    </source>
</evidence>
<dbReference type="GO" id="GO:0042613">
    <property type="term" value="C:MHC class II protein complex"/>
    <property type="evidence" value="ECO:0007669"/>
    <property type="project" value="InterPro"/>
</dbReference>
<dbReference type="InterPro" id="IPR003597">
    <property type="entry name" value="Ig_C1-set"/>
</dbReference>
<dbReference type="SUPFAM" id="SSF48726">
    <property type="entry name" value="Immunoglobulin"/>
    <property type="match status" value="1"/>
</dbReference>
<proteinExistence type="predicted"/>